<dbReference type="InterPro" id="IPR043128">
    <property type="entry name" value="Rev_trsase/Diguanyl_cyclase"/>
</dbReference>
<evidence type="ECO:0000256" key="9">
    <source>
        <dbReference type="ARBA" id="ARBA00022842"/>
    </source>
</evidence>
<dbReference type="PANTHER" id="PTHR37984:SF5">
    <property type="entry name" value="PROTEIN NYNRIN-LIKE"/>
    <property type="match status" value="1"/>
</dbReference>
<dbReference type="GO" id="GO:0015074">
    <property type="term" value="P:DNA integration"/>
    <property type="evidence" value="ECO:0007669"/>
    <property type="project" value="UniProtKB-KW"/>
</dbReference>
<dbReference type="Pfam" id="PF03732">
    <property type="entry name" value="Retrotrans_gag"/>
    <property type="match status" value="1"/>
</dbReference>
<dbReference type="SUPFAM" id="SSF53098">
    <property type="entry name" value="Ribonuclease H-like"/>
    <property type="match status" value="1"/>
</dbReference>
<dbReference type="SUPFAM" id="SSF54160">
    <property type="entry name" value="Chromo domain-like"/>
    <property type="match status" value="1"/>
</dbReference>
<feature type="compositionally biased region" description="Basic and acidic residues" evidence="15">
    <location>
        <begin position="280"/>
        <end position="289"/>
    </location>
</feature>
<keyword evidence="1" id="KW-0645">Protease</keyword>
<feature type="region of interest" description="Disordered" evidence="15">
    <location>
        <begin position="164"/>
        <end position="289"/>
    </location>
</feature>
<keyword evidence="14" id="KW-0233">DNA recombination</keyword>
<evidence type="ECO:0000256" key="13">
    <source>
        <dbReference type="ARBA" id="ARBA00023125"/>
    </source>
</evidence>
<dbReference type="InterPro" id="IPR056924">
    <property type="entry name" value="SH3_Tf2-1"/>
</dbReference>
<comment type="caution">
    <text evidence="18">The sequence shown here is derived from an EMBL/GenBank/DDBJ whole genome shotgun (WGS) entry which is preliminary data.</text>
</comment>
<dbReference type="InterPro" id="IPR012337">
    <property type="entry name" value="RNaseH-like_sf"/>
</dbReference>
<keyword evidence="7" id="KW-0255">Endonuclease</keyword>
<dbReference type="PROSITE" id="PS50994">
    <property type="entry name" value="INTEGRASE"/>
    <property type="match status" value="1"/>
</dbReference>
<dbReference type="GO" id="GO:0003887">
    <property type="term" value="F:DNA-directed DNA polymerase activity"/>
    <property type="evidence" value="ECO:0007669"/>
    <property type="project" value="UniProtKB-KW"/>
</dbReference>
<dbReference type="GO" id="GO:0004519">
    <property type="term" value="F:endonuclease activity"/>
    <property type="evidence" value="ECO:0007669"/>
    <property type="project" value="UniProtKB-KW"/>
</dbReference>
<dbReference type="GO" id="GO:0003677">
    <property type="term" value="F:DNA binding"/>
    <property type="evidence" value="ECO:0007669"/>
    <property type="project" value="UniProtKB-KW"/>
</dbReference>
<dbReference type="PANTHER" id="PTHR37984">
    <property type="entry name" value="PROTEIN CBG26694"/>
    <property type="match status" value="1"/>
</dbReference>
<evidence type="ECO:0000256" key="8">
    <source>
        <dbReference type="ARBA" id="ARBA00022801"/>
    </source>
</evidence>
<keyword evidence="4" id="KW-0540">Nuclease</keyword>
<evidence type="ECO:0000259" key="16">
    <source>
        <dbReference type="PROSITE" id="PS50878"/>
    </source>
</evidence>
<dbReference type="GO" id="GO:0046872">
    <property type="term" value="F:metal ion binding"/>
    <property type="evidence" value="ECO:0007669"/>
    <property type="project" value="UniProtKB-KW"/>
</dbReference>
<dbReference type="PROSITE" id="PS50878">
    <property type="entry name" value="RT_POL"/>
    <property type="match status" value="1"/>
</dbReference>
<evidence type="ECO:0000256" key="4">
    <source>
        <dbReference type="ARBA" id="ARBA00022722"/>
    </source>
</evidence>
<dbReference type="InterPro" id="IPR036397">
    <property type="entry name" value="RNaseH_sf"/>
</dbReference>
<evidence type="ECO:0000256" key="12">
    <source>
        <dbReference type="ARBA" id="ARBA00022932"/>
    </source>
</evidence>
<dbReference type="Gene3D" id="3.30.70.270">
    <property type="match status" value="2"/>
</dbReference>
<name>A0A8J6CUJ2_9ROSI</name>
<dbReference type="InterPro" id="IPR001584">
    <property type="entry name" value="Integrase_cat-core"/>
</dbReference>
<protein>
    <recommendedName>
        <fullName evidence="20">Reverse transcriptase</fullName>
    </recommendedName>
</protein>
<dbReference type="InterPro" id="IPR016197">
    <property type="entry name" value="Chromo-like_dom_sf"/>
</dbReference>
<keyword evidence="13" id="KW-0238">DNA-binding</keyword>
<feature type="region of interest" description="Disordered" evidence="15">
    <location>
        <begin position="1"/>
        <end position="41"/>
    </location>
</feature>
<dbReference type="Gene3D" id="3.30.420.10">
    <property type="entry name" value="Ribonuclease H-like superfamily/Ribonuclease H"/>
    <property type="match status" value="1"/>
</dbReference>
<evidence type="ECO:0000256" key="11">
    <source>
        <dbReference type="ARBA" id="ARBA00022918"/>
    </source>
</evidence>
<dbReference type="AlphaFoldDB" id="A0A8J6CUJ2"/>
<dbReference type="GO" id="GO:0006310">
    <property type="term" value="P:DNA recombination"/>
    <property type="evidence" value="ECO:0007669"/>
    <property type="project" value="UniProtKB-KW"/>
</dbReference>
<dbReference type="GO" id="GO:0006508">
    <property type="term" value="P:proteolysis"/>
    <property type="evidence" value="ECO:0007669"/>
    <property type="project" value="UniProtKB-KW"/>
</dbReference>
<dbReference type="FunFam" id="3.10.10.10:FF:000007">
    <property type="entry name" value="Retrovirus-related Pol polyprotein from transposon 17.6-like Protein"/>
    <property type="match status" value="1"/>
</dbReference>
<evidence type="ECO:0000256" key="1">
    <source>
        <dbReference type="ARBA" id="ARBA00022670"/>
    </source>
</evidence>
<keyword evidence="12" id="KW-0239">DNA-directed DNA polymerase</keyword>
<gene>
    <name evidence="18" type="ORF">CXB51_024076</name>
</gene>
<evidence type="ECO:0000256" key="3">
    <source>
        <dbReference type="ARBA" id="ARBA00022695"/>
    </source>
</evidence>
<sequence length="1190" mass="137527">MSTDRAQSEEAGSHAPAPERAQREAEQAQAFPSAPPLVPEIPQVTVVDDDSERAEFWLENTTRVLEELSCTPEECLKCAISLLKDTAYHWWNTKASVVPKEEITWEFFQTEFKKKYISQRFLDQKRKEFLELKQEGLNEDIKLLIGILEIREFATLAERAYKAEELSKEKKQAEREARISSKRPMGKSQFSASKKLKKYQDRSTSATGYSGRERGSQHTNPRPSTPSVTSIGSVGTPKPRCQDYPERVEKEVEQISKPSNLVLRGRPPRPSGNVSGSRGTTKDIAGRPEVRAPARSYAIRAREDTSALNVITGTFSLLDTDITALIDPDELPGLPSEREVEFSIDLIPGTTPISIAPYRMAPTELKELKTQLQELVDRDFIRPSHSPWGAPVLFVKKKDGSLRLCIDYRQLNKVTIKNKYPLPRIDDLFDQLKGATVFSKIDLRSGYYQLRVRESDVPKTAFRTRYGHYEFLVMPFGLTNAPAIFMDLMNRIFRPYLDRFVVVFIDDILVYSWDEEEHAEHLRTVLQILREKQLVDPSKISAIVNWSPPKNVSEVRSFLGLAGYYQRFVQGFSMIASPMTRLLQKDPEPGKEFVIYSDASLNGLGYVLMQEGKIWRNYLYGEKCHIYTDHKSLKYLMTQKDLNLRQRRWLELIKDYDLIIDYHPGKANVVADALSQKSLFTLRAMNTWLSLTDDGSILAELRAKPTFLQQICEAQKNDDKLQVKQAQCESSNDSEFQVGSDGCLLFRGRVCVPQNSELIQKILREAHSGTMSVHPGSNKMYNDLKKMYWWSGMKRDISEFVSRCLICQQVKVAHQVPSGLLQPITIQDWKWERITMDFVSGLPLSPRKKDAIWVIVDRLTKLAHFIPVRMDYSLDKLAELYISEIVRLHGVPVSIISDRHPRFTSRFWDKLQEALGTQLYFSTVFHRQTDGQSERVIQELEDMLRCCILEFEGNWERYLPLIEFAYNNSYQSSIKMAPYEALYGRKCRTPLYWTELSERKIHGVDLIRETEKKVKVIRDSLKAAFDRQKSYADLKQKEIEFQVGDKVFLKVSPWKKVLRFGRKGKLSPRFIGPYEIIERIGPVAYRLALPPELDIIHNVFHVSMLRRYRSDPSHVISPTEVEIQPDMTYSEEPFKILARETKELRNKKINLMKVLWKKHGIEEATWEPEEAMRKQYPNLFTGKIFEDENP</sequence>
<feature type="domain" description="Integrase catalytic" evidence="17">
    <location>
        <begin position="819"/>
        <end position="986"/>
    </location>
</feature>
<evidence type="ECO:0000313" key="18">
    <source>
        <dbReference type="EMBL" id="KAG8482885.1"/>
    </source>
</evidence>
<dbReference type="OrthoDB" id="425619at2759"/>
<feature type="compositionally biased region" description="Basic and acidic residues" evidence="15">
    <location>
        <begin position="240"/>
        <end position="254"/>
    </location>
</feature>
<dbReference type="Proteomes" id="UP000701853">
    <property type="component" value="Chromosome 9"/>
</dbReference>
<keyword evidence="3" id="KW-0548">Nucleotidyltransferase</keyword>
<dbReference type="SUPFAM" id="SSF56672">
    <property type="entry name" value="DNA/RNA polymerases"/>
    <property type="match status" value="1"/>
</dbReference>
<keyword evidence="5" id="KW-0479">Metal-binding</keyword>
<dbReference type="EMBL" id="JAHUZN010000009">
    <property type="protein sequence ID" value="KAG8482885.1"/>
    <property type="molecule type" value="Genomic_DNA"/>
</dbReference>
<keyword evidence="2" id="KW-0808">Transferase</keyword>
<dbReference type="Pfam" id="PF24626">
    <property type="entry name" value="SH3_Tf2-1"/>
    <property type="match status" value="1"/>
</dbReference>
<dbReference type="Gene3D" id="3.10.10.10">
    <property type="entry name" value="HIV Type 1 Reverse Transcriptase, subunit A, domain 1"/>
    <property type="match status" value="1"/>
</dbReference>
<evidence type="ECO:0000256" key="15">
    <source>
        <dbReference type="SAM" id="MobiDB-lite"/>
    </source>
</evidence>
<evidence type="ECO:0000256" key="2">
    <source>
        <dbReference type="ARBA" id="ARBA00022679"/>
    </source>
</evidence>
<keyword evidence="19" id="KW-1185">Reference proteome</keyword>
<dbReference type="InterPro" id="IPR043502">
    <property type="entry name" value="DNA/RNA_pol_sf"/>
</dbReference>
<reference evidence="18 19" key="1">
    <citation type="journal article" date="2021" name="bioRxiv">
        <title>The Gossypium anomalum genome as a resource for cotton improvement and evolutionary analysis of hybrid incompatibility.</title>
        <authorList>
            <person name="Grover C.E."/>
            <person name="Yuan D."/>
            <person name="Arick M.A."/>
            <person name="Miller E.R."/>
            <person name="Hu G."/>
            <person name="Peterson D.G."/>
            <person name="Wendel J.F."/>
            <person name="Udall J.A."/>
        </authorList>
    </citation>
    <scope>NUCLEOTIDE SEQUENCE [LARGE SCALE GENOMIC DNA]</scope>
    <source>
        <strain evidence="18">JFW-Udall</strain>
        <tissue evidence="18">Leaf</tissue>
    </source>
</reference>
<dbReference type="InterPro" id="IPR050951">
    <property type="entry name" value="Retrovirus_Pol_polyprotein"/>
</dbReference>
<keyword evidence="11" id="KW-0695">RNA-directed DNA polymerase</keyword>
<evidence type="ECO:0000313" key="19">
    <source>
        <dbReference type="Proteomes" id="UP000701853"/>
    </source>
</evidence>
<keyword evidence="9" id="KW-0460">Magnesium</keyword>
<organism evidence="18 19">
    <name type="scientific">Gossypium anomalum</name>
    <dbReference type="NCBI Taxonomy" id="47600"/>
    <lineage>
        <taxon>Eukaryota</taxon>
        <taxon>Viridiplantae</taxon>
        <taxon>Streptophyta</taxon>
        <taxon>Embryophyta</taxon>
        <taxon>Tracheophyta</taxon>
        <taxon>Spermatophyta</taxon>
        <taxon>Magnoliopsida</taxon>
        <taxon>eudicotyledons</taxon>
        <taxon>Gunneridae</taxon>
        <taxon>Pentapetalae</taxon>
        <taxon>rosids</taxon>
        <taxon>malvids</taxon>
        <taxon>Malvales</taxon>
        <taxon>Malvaceae</taxon>
        <taxon>Malvoideae</taxon>
        <taxon>Gossypium</taxon>
    </lineage>
</organism>
<dbReference type="GO" id="GO:0004190">
    <property type="term" value="F:aspartic-type endopeptidase activity"/>
    <property type="evidence" value="ECO:0007669"/>
    <property type="project" value="UniProtKB-KW"/>
</dbReference>
<evidence type="ECO:0000256" key="5">
    <source>
        <dbReference type="ARBA" id="ARBA00022723"/>
    </source>
</evidence>
<evidence type="ECO:0000256" key="7">
    <source>
        <dbReference type="ARBA" id="ARBA00022759"/>
    </source>
</evidence>
<dbReference type="Pfam" id="PF00078">
    <property type="entry name" value="RVT_1"/>
    <property type="match status" value="1"/>
</dbReference>
<dbReference type="InterPro" id="IPR041588">
    <property type="entry name" value="Integrase_H2C2"/>
</dbReference>
<dbReference type="Pfam" id="PF17917">
    <property type="entry name" value="RT_RNaseH"/>
    <property type="match status" value="1"/>
</dbReference>
<dbReference type="GO" id="GO:0003964">
    <property type="term" value="F:RNA-directed DNA polymerase activity"/>
    <property type="evidence" value="ECO:0007669"/>
    <property type="project" value="UniProtKB-KW"/>
</dbReference>
<evidence type="ECO:0000256" key="14">
    <source>
        <dbReference type="ARBA" id="ARBA00023172"/>
    </source>
</evidence>
<evidence type="ECO:0008006" key="20">
    <source>
        <dbReference type="Google" id="ProtNLM"/>
    </source>
</evidence>
<dbReference type="CDD" id="cd01647">
    <property type="entry name" value="RT_LTR"/>
    <property type="match status" value="1"/>
</dbReference>
<feature type="compositionally biased region" description="Polar residues" evidence="15">
    <location>
        <begin position="217"/>
        <end position="233"/>
    </location>
</feature>
<evidence type="ECO:0000256" key="10">
    <source>
        <dbReference type="ARBA" id="ARBA00022908"/>
    </source>
</evidence>
<proteinExistence type="predicted"/>
<feature type="compositionally biased region" description="Basic and acidic residues" evidence="15">
    <location>
        <begin position="1"/>
        <end position="12"/>
    </location>
</feature>
<dbReference type="Gene3D" id="1.10.340.70">
    <property type="match status" value="1"/>
</dbReference>
<dbReference type="InterPro" id="IPR005162">
    <property type="entry name" value="Retrotrans_gag_dom"/>
</dbReference>
<dbReference type="InterPro" id="IPR000477">
    <property type="entry name" value="RT_dom"/>
</dbReference>
<dbReference type="CDD" id="cd09274">
    <property type="entry name" value="RNase_HI_RT_Ty3"/>
    <property type="match status" value="1"/>
</dbReference>
<keyword evidence="10" id="KW-0229">DNA integration</keyword>
<feature type="compositionally biased region" description="Basic and acidic residues" evidence="15">
    <location>
        <begin position="164"/>
        <end position="179"/>
    </location>
</feature>
<feature type="domain" description="Reverse transcriptase" evidence="16">
    <location>
        <begin position="376"/>
        <end position="563"/>
    </location>
</feature>
<keyword evidence="6" id="KW-0064">Aspartyl protease</keyword>
<dbReference type="InterPro" id="IPR041373">
    <property type="entry name" value="RT_RNaseH"/>
</dbReference>
<evidence type="ECO:0000256" key="6">
    <source>
        <dbReference type="ARBA" id="ARBA00022750"/>
    </source>
</evidence>
<keyword evidence="8" id="KW-0378">Hydrolase</keyword>
<accession>A0A8J6CUJ2</accession>
<dbReference type="Pfam" id="PF17921">
    <property type="entry name" value="Integrase_H2C2"/>
    <property type="match status" value="1"/>
</dbReference>
<evidence type="ECO:0000259" key="17">
    <source>
        <dbReference type="PROSITE" id="PS50994"/>
    </source>
</evidence>